<dbReference type="InterPro" id="IPR027417">
    <property type="entry name" value="P-loop_NTPase"/>
</dbReference>
<feature type="coiled-coil region" evidence="7">
    <location>
        <begin position="625"/>
        <end position="656"/>
    </location>
</feature>
<dbReference type="Gene3D" id="3.40.50.2300">
    <property type="match status" value="1"/>
</dbReference>
<reference evidence="12 13" key="1">
    <citation type="journal article" date="2020" name="Nature">
        <title>Bacterial chemolithoautotrophy via manganese oxidation.</title>
        <authorList>
            <person name="Yu H."/>
            <person name="Leadbetter J.R."/>
        </authorList>
    </citation>
    <scope>NUCLEOTIDE SEQUENCE [LARGE SCALE GENOMIC DNA]</scope>
    <source>
        <strain evidence="12 13">Mn-1</strain>
    </source>
</reference>
<dbReference type="GO" id="GO:0006355">
    <property type="term" value="P:regulation of DNA-templated transcription"/>
    <property type="evidence" value="ECO:0007669"/>
    <property type="project" value="InterPro"/>
</dbReference>
<evidence type="ECO:0000256" key="6">
    <source>
        <dbReference type="PROSITE-ProRule" id="PRU00169"/>
    </source>
</evidence>
<dbReference type="Gene3D" id="3.40.50.300">
    <property type="entry name" value="P-loop containing nucleotide triphosphate hydrolases"/>
    <property type="match status" value="1"/>
</dbReference>
<keyword evidence="3 6" id="KW-0597">Phosphoprotein</keyword>
<dbReference type="SMART" id="SM00448">
    <property type="entry name" value="REC"/>
    <property type="match status" value="1"/>
</dbReference>
<dbReference type="PRINTS" id="PR00344">
    <property type="entry name" value="BCTRLSENSOR"/>
</dbReference>
<dbReference type="SMART" id="SM00388">
    <property type="entry name" value="HisKA"/>
    <property type="match status" value="1"/>
</dbReference>
<dbReference type="SMART" id="SM00086">
    <property type="entry name" value="PAC"/>
    <property type="match status" value="2"/>
</dbReference>
<evidence type="ECO:0000313" key="13">
    <source>
        <dbReference type="Proteomes" id="UP000534783"/>
    </source>
</evidence>
<dbReference type="InterPro" id="IPR001789">
    <property type="entry name" value="Sig_transdc_resp-reg_receiver"/>
</dbReference>
<dbReference type="EC" id="2.7.13.3" evidence="2"/>
<evidence type="ECO:0000256" key="2">
    <source>
        <dbReference type="ARBA" id="ARBA00012438"/>
    </source>
</evidence>
<proteinExistence type="predicted"/>
<evidence type="ECO:0000256" key="5">
    <source>
        <dbReference type="ARBA" id="ARBA00022777"/>
    </source>
</evidence>
<dbReference type="PANTHER" id="PTHR43547">
    <property type="entry name" value="TWO-COMPONENT HISTIDINE KINASE"/>
    <property type="match status" value="1"/>
</dbReference>
<feature type="domain" description="Histidine kinase" evidence="8">
    <location>
        <begin position="665"/>
        <end position="883"/>
    </location>
</feature>
<evidence type="ECO:0000259" key="8">
    <source>
        <dbReference type="PROSITE" id="PS50109"/>
    </source>
</evidence>
<dbReference type="SUPFAM" id="SSF52172">
    <property type="entry name" value="CheY-like"/>
    <property type="match status" value="1"/>
</dbReference>
<dbReference type="SMART" id="SM00387">
    <property type="entry name" value="HATPase_c"/>
    <property type="match status" value="1"/>
</dbReference>
<dbReference type="Proteomes" id="UP000534783">
    <property type="component" value="Unassembled WGS sequence"/>
</dbReference>
<name>A0A7X6DPB6_9BACT</name>
<dbReference type="InterPro" id="IPR004358">
    <property type="entry name" value="Sig_transdc_His_kin-like_C"/>
</dbReference>
<evidence type="ECO:0000259" key="9">
    <source>
        <dbReference type="PROSITE" id="PS50110"/>
    </source>
</evidence>
<dbReference type="InterPro" id="IPR003594">
    <property type="entry name" value="HATPase_dom"/>
</dbReference>
<comment type="catalytic activity">
    <reaction evidence="1">
        <text>ATP + protein L-histidine = ADP + protein N-phospho-L-histidine.</text>
        <dbReference type="EC" id="2.7.13.3"/>
    </reaction>
</comment>
<comment type="caution">
    <text evidence="12">The sequence shown here is derived from an EMBL/GenBank/DDBJ whole genome shotgun (WGS) entry which is preliminary data.</text>
</comment>
<dbReference type="InterPro" id="IPR025847">
    <property type="entry name" value="MEDS_domain"/>
</dbReference>
<dbReference type="InterPro" id="IPR003018">
    <property type="entry name" value="GAF"/>
</dbReference>
<evidence type="ECO:0000256" key="1">
    <source>
        <dbReference type="ARBA" id="ARBA00000085"/>
    </source>
</evidence>
<dbReference type="SMART" id="SM00065">
    <property type="entry name" value="GAF"/>
    <property type="match status" value="1"/>
</dbReference>
<dbReference type="Pfam" id="PF08447">
    <property type="entry name" value="PAS_3"/>
    <property type="match status" value="1"/>
</dbReference>
<evidence type="ECO:0000259" key="10">
    <source>
        <dbReference type="PROSITE" id="PS50112"/>
    </source>
</evidence>
<dbReference type="AlphaFoldDB" id="A0A7X6DPB6"/>
<dbReference type="PROSITE" id="PS50109">
    <property type="entry name" value="HIS_KIN"/>
    <property type="match status" value="1"/>
</dbReference>
<dbReference type="PROSITE" id="PS50112">
    <property type="entry name" value="PAS"/>
    <property type="match status" value="1"/>
</dbReference>
<dbReference type="SUPFAM" id="SSF55785">
    <property type="entry name" value="PYP-like sensor domain (PAS domain)"/>
    <property type="match status" value="2"/>
</dbReference>
<dbReference type="Gene3D" id="3.30.450.40">
    <property type="match status" value="1"/>
</dbReference>
<dbReference type="Pfam" id="PF14417">
    <property type="entry name" value="MEDS"/>
    <property type="match status" value="1"/>
</dbReference>
<dbReference type="PANTHER" id="PTHR43547:SF2">
    <property type="entry name" value="HYBRID SIGNAL TRANSDUCTION HISTIDINE KINASE C"/>
    <property type="match status" value="1"/>
</dbReference>
<dbReference type="InterPro" id="IPR001610">
    <property type="entry name" value="PAC"/>
</dbReference>
<dbReference type="InterPro" id="IPR036890">
    <property type="entry name" value="HATPase_C_sf"/>
</dbReference>
<dbReference type="FunFam" id="3.30.565.10:FF:000010">
    <property type="entry name" value="Sensor histidine kinase RcsC"/>
    <property type="match status" value="1"/>
</dbReference>
<protein>
    <recommendedName>
        <fullName evidence="2">histidine kinase</fullName>
        <ecNumber evidence="2">2.7.13.3</ecNumber>
    </recommendedName>
</protein>
<dbReference type="InterPro" id="IPR035965">
    <property type="entry name" value="PAS-like_dom_sf"/>
</dbReference>
<feature type="domain" description="PAC" evidence="11">
    <location>
        <begin position="466"/>
        <end position="518"/>
    </location>
</feature>
<feature type="domain" description="PAC" evidence="11">
    <location>
        <begin position="588"/>
        <end position="640"/>
    </location>
</feature>
<dbReference type="InterPro" id="IPR013655">
    <property type="entry name" value="PAS_fold_3"/>
</dbReference>
<evidence type="ECO:0000259" key="11">
    <source>
        <dbReference type="PROSITE" id="PS50113"/>
    </source>
</evidence>
<dbReference type="Pfam" id="PF00072">
    <property type="entry name" value="Response_reg"/>
    <property type="match status" value="1"/>
</dbReference>
<gene>
    <name evidence="12" type="ORF">MNODULE_08710</name>
</gene>
<dbReference type="InterPro" id="IPR005467">
    <property type="entry name" value="His_kinase_dom"/>
</dbReference>
<dbReference type="PROSITE" id="PS50113">
    <property type="entry name" value="PAC"/>
    <property type="match status" value="2"/>
</dbReference>
<dbReference type="Gene3D" id="3.30.450.20">
    <property type="entry name" value="PAS domain"/>
    <property type="match status" value="2"/>
</dbReference>
<keyword evidence="13" id="KW-1185">Reference proteome</keyword>
<keyword evidence="5" id="KW-0418">Kinase</keyword>
<dbReference type="NCBIfam" id="TIGR00229">
    <property type="entry name" value="sensory_box"/>
    <property type="match status" value="2"/>
</dbReference>
<dbReference type="SMART" id="SM00091">
    <property type="entry name" value="PAS"/>
    <property type="match status" value="2"/>
</dbReference>
<dbReference type="Pfam" id="PF01590">
    <property type="entry name" value="GAF"/>
    <property type="match status" value="1"/>
</dbReference>
<dbReference type="InterPro" id="IPR000014">
    <property type="entry name" value="PAS"/>
</dbReference>
<dbReference type="InterPro" id="IPR013767">
    <property type="entry name" value="PAS_fold"/>
</dbReference>
<dbReference type="CDD" id="cd17580">
    <property type="entry name" value="REC_2_DhkD-like"/>
    <property type="match status" value="1"/>
</dbReference>
<dbReference type="RefSeq" id="WP_168059051.1">
    <property type="nucleotide sequence ID" value="NZ_VTOW01000001.1"/>
</dbReference>
<dbReference type="SUPFAM" id="SSF47384">
    <property type="entry name" value="Homodimeric domain of signal transducing histidine kinase"/>
    <property type="match status" value="1"/>
</dbReference>
<dbReference type="Gene3D" id="1.10.287.130">
    <property type="match status" value="1"/>
</dbReference>
<evidence type="ECO:0000313" key="12">
    <source>
        <dbReference type="EMBL" id="NKE70817.1"/>
    </source>
</evidence>
<feature type="domain" description="PAS" evidence="10">
    <location>
        <begin position="515"/>
        <end position="584"/>
    </location>
</feature>
<dbReference type="Gene3D" id="3.30.565.10">
    <property type="entry name" value="Histidine kinase-like ATPase, C-terminal domain"/>
    <property type="match status" value="1"/>
</dbReference>
<dbReference type="Pfam" id="PF00512">
    <property type="entry name" value="HisKA"/>
    <property type="match status" value="1"/>
</dbReference>
<dbReference type="InterPro" id="IPR029016">
    <property type="entry name" value="GAF-like_dom_sf"/>
</dbReference>
<organism evidence="12 13">
    <name type="scientific">Candidatus Manganitrophus noduliformans</name>
    <dbReference type="NCBI Taxonomy" id="2606439"/>
    <lineage>
        <taxon>Bacteria</taxon>
        <taxon>Pseudomonadati</taxon>
        <taxon>Nitrospirota</taxon>
        <taxon>Nitrospiria</taxon>
        <taxon>Candidatus Troglogloeales</taxon>
        <taxon>Candidatus Manganitrophaceae</taxon>
        <taxon>Candidatus Manganitrophus</taxon>
    </lineage>
</organism>
<dbReference type="InterPro" id="IPR011006">
    <property type="entry name" value="CheY-like_superfamily"/>
</dbReference>
<dbReference type="InterPro" id="IPR036097">
    <property type="entry name" value="HisK_dim/P_sf"/>
</dbReference>
<dbReference type="GO" id="GO:0000155">
    <property type="term" value="F:phosphorelay sensor kinase activity"/>
    <property type="evidence" value="ECO:0007669"/>
    <property type="project" value="InterPro"/>
</dbReference>
<dbReference type="CDD" id="cd00130">
    <property type="entry name" value="PAS"/>
    <property type="match status" value="2"/>
</dbReference>
<dbReference type="Pfam" id="PF02518">
    <property type="entry name" value="HATPase_c"/>
    <property type="match status" value="1"/>
</dbReference>
<dbReference type="PROSITE" id="PS50110">
    <property type="entry name" value="RESPONSE_REGULATORY"/>
    <property type="match status" value="1"/>
</dbReference>
<dbReference type="InterPro" id="IPR000700">
    <property type="entry name" value="PAS-assoc_C"/>
</dbReference>
<feature type="modified residue" description="4-aspartylphosphate" evidence="6">
    <location>
        <position position="963"/>
    </location>
</feature>
<evidence type="ECO:0000256" key="7">
    <source>
        <dbReference type="SAM" id="Coils"/>
    </source>
</evidence>
<dbReference type="CDD" id="cd16922">
    <property type="entry name" value="HATPase_EvgS-ArcB-TorS-like"/>
    <property type="match status" value="1"/>
</dbReference>
<dbReference type="Gene3D" id="2.10.70.100">
    <property type="match status" value="1"/>
</dbReference>
<dbReference type="SUPFAM" id="SSF55781">
    <property type="entry name" value="GAF domain-like"/>
    <property type="match status" value="1"/>
</dbReference>
<feature type="domain" description="Response regulatory" evidence="9">
    <location>
        <begin position="914"/>
        <end position="1033"/>
    </location>
</feature>
<keyword evidence="7" id="KW-0175">Coiled coil</keyword>
<dbReference type="CDD" id="cd00082">
    <property type="entry name" value="HisKA"/>
    <property type="match status" value="1"/>
</dbReference>
<accession>A0A7X6DPB6</accession>
<keyword evidence="4" id="KW-0808">Transferase</keyword>
<dbReference type="InterPro" id="IPR003661">
    <property type="entry name" value="HisK_dim/P_dom"/>
</dbReference>
<evidence type="ECO:0000256" key="3">
    <source>
        <dbReference type="ARBA" id="ARBA00022553"/>
    </source>
</evidence>
<sequence length="1041" mass="117088">MNELTEQIGNLQPGDHLCLIYDKDPSEQMPALILFIKQGLEQGEQCAYIADDQTVDQVTRALEESGIEVSKELKRGALLLWTRAEWRPPEEFDSDKKTLQVRHFIDAALSAGFTGIRFAVEMTSALGPDISGERIRDWEATINQIFTPGFPARIICQYSRSRLTPDVVESSLSTHPLAIIGNDVYPNHFYETPPILDGKTKRGKLDWMISQFEIMRRQERDQRSEQTSKLQHIFQLNDQVNRAEDLEEIYKTSLDIILRAAKADRSAILLMDDNQVMRFKNWRGLSEEYRRAVEGHSPWPTDTSNPQPICMNDIDAAPMESSLKEVVRQEGIHALGFFPLVYQGRLLGKFMVYYNRPHPFLEDEVNLIQTISGHIAFSIQSKQTEEALRQKQVHLNIALEAGRMGTWEWNIRSGKAAWSTGLEAIHGLEPGTFGGTFEDFKREIHPDDLGRVLDTIAQTLEEKSAYHVEYRIIRPNEEIKWLEARGRLFLDPSGKPDRMIGVCTDITDRKSAEEASLHLSSIVESSEDAIISKSLKGVIQSWNKGAERIFGYSAEEAIGRPITLLIPADRISEEAEILRRINRGERIEHYETIRIRKDGKTLSISLTVSPVKDHYGRIIGVSKIARDITQRREAEREREESLAREQKARSEAQEANRLRDEFLATVSHELRTPLNAIYGWARLLRMGDADDQMYETALETIERNALLQAKLIDDLLDVSRIIAGKFNLQVSPVDIPPVIAAVIDTLRPAASAKGIQVHTVLDSSIGPVLADPDRLQQVIWNLLSNAIKFTPDAGQVEVRLERVDPYVEVSVKDTGIGISSDFLPYVFDRFRQAEGSSIRSQGGLGLGLAIVRHLVELHGGTVSAESRGNGQGATFKVKLPIRAVRIRPAALQPPHSLDQMEGSRRYPRVLEGLQVLLVDDESDARDLLTAVIERYGARVASAGSAEEALESVMQQRPDLLIADIGMPGMDGYVFIDRFRSWEKSHGFEQIPAIALTAYAGPEDRRRALSAGFRIHIAKPVEPTELITVMVKLIRRSGEPVL</sequence>
<evidence type="ECO:0000256" key="4">
    <source>
        <dbReference type="ARBA" id="ARBA00022679"/>
    </source>
</evidence>
<dbReference type="SUPFAM" id="SSF55874">
    <property type="entry name" value="ATPase domain of HSP90 chaperone/DNA topoisomerase II/histidine kinase"/>
    <property type="match status" value="1"/>
</dbReference>
<dbReference type="EMBL" id="VTOW01000001">
    <property type="protein sequence ID" value="NKE70817.1"/>
    <property type="molecule type" value="Genomic_DNA"/>
</dbReference>
<dbReference type="Pfam" id="PF00989">
    <property type="entry name" value="PAS"/>
    <property type="match status" value="1"/>
</dbReference>